<dbReference type="RefSeq" id="XP_011123680.1">
    <property type="nucleotide sequence ID" value="XM_011125378.1"/>
</dbReference>
<keyword evidence="3" id="KW-1185">Reference proteome</keyword>
<accession>G1XGR8</accession>
<dbReference type="AlphaFoldDB" id="G1XGR8"/>
<comment type="caution">
    <text evidence="2">The sequence shown here is derived from an EMBL/GenBank/DDBJ whole genome shotgun (WGS) entry which is preliminary data.</text>
</comment>
<evidence type="ECO:0000313" key="2">
    <source>
        <dbReference type="EMBL" id="EGX47691.1"/>
    </source>
</evidence>
<evidence type="ECO:0000256" key="1">
    <source>
        <dbReference type="SAM" id="MobiDB-lite"/>
    </source>
</evidence>
<feature type="compositionally biased region" description="Basic and acidic residues" evidence="1">
    <location>
        <begin position="52"/>
        <end position="64"/>
    </location>
</feature>
<sequence length="118" mass="12910">MGYIGEEGEWEEYSKGEGEGENNVDDDVDYHMLAIHHQQPHRQAGRHVKRLTGKDEEPKEEGRKNGIGRASDSTPNGVICYPEEIEQRSDGVVVKMVDDDVVEVDGDGDGGGGDRGGE</sequence>
<dbReference type="Proteomes" id="UP000008784">
    <property type="component" value="Unassembled WGS sequence"/>
</dbReference>
<reference evidence="2 3" key="1">
    <citation type="journal article" date="2011" name="PLoS Pathog.">
        <title>Genomic and proteomic analyses of the fungus Arthrobotrys oligospora provide insights into nematode-trap formation.</title>
        <authorList>
            <person name="Yang J."/>
            <person name="Wang L."/>
            <person name="Ji X."/>
            <person name="Feng Y."/>
            <person name="Li X."/>
            <person name="Zou C."/>
            <person name="Xu J."/>
            <person name="Ren Y."/>
            <person name="Mi Q."/>
            <person name="Wu J."/>
            <person name="Liu S."/>
            <person name="Liu Y."/>
            <person name="Huang X."/>
            <person name="Wang H."/>
            <person name="Niu X."/>
            <person name="Li J."/>
            <person name="Liang L."/>
            <person name="Luo Y."/>
            <person name="Ji K."/>
            <person name="Zhou W."/>
            <person name="Yu Z."/>
            <person name="Li G."/>
            <person name="Liu Y."/>
            <person name="Li L."/>
            <person name="Qiao M."/>
            <person name="Feng L."/>
            <person name="Zhang K.-Q."/>
        </authorList>
    </citation>
    <scope>NUCLEOTIDE SEQUENCE [LARGE SCALE GENOMIC DNA]</scope>
    <source>
        <strain evidence="3">ATCC 24927 / CBS 115.81 / DSM 1491</strain>
    </source>
</reference>
<gene>
    <name evidence="2" type="ORF">AOL_s00083g199</name>
</gene>
<dbReference type="GeneID" id="22894578"/>
<dbReference type="HOGENOM" id="CLU_2072589_0_0_1"/>
<feature type="region of interest" description="Disordered" evidence="1">
    <location>
        <begin position="37"/>
        <end position="78"/>
    </location>
</feature>
<dbReference type="EMBL" id="ADOT01000151">
    <property type="protein sequence ID" value="EGX47691.1"/>
    <property type="molecule type" value="Genomic_DNA"/>
</dbReference>
<name>G1XGR8_ARTOA</name>
<feature type="region of interest" description="Disordered" evidence="1">
    <location>
        <begin position="1"/>
        <end position="25"/>
    </location>
</feature>
<proteinExistence type="predicted"/>
<feature type="compositionally biased region" description="Acidic residues" evidence="1">
    <location>
        <begin position="1"/>
        <end position="11"/>
    </location>
</feature>
<dbReference type="InParanoid" id="G1XGR8"/>
<evidence type="ECO:0000313" key="3">
    <source>
        <dbReference type="Proteomes" id="UP000008784"/>
    </source>
</evidence>
<organism evidence="2 3">
    <name type="scientific">Arthrobotrys oligospora (strain ATCC 24927 / CBS 115.81 / DSM 1491)</name>
    <name type="common">Nematode-trapping fungus</name>
    <name type="synonym">Didymozoophaga oligospora</name>
    <dbReference type="NCBI Taxonomy" id="756982"/>
    <lineage>
        <taxon>Eukaryota</taxon>
        <taxon>Fungi</taxon>
        <taxon>Dikarya</taxon>
        <taxon>Ascomycota</taxon>
        <taxon>Pezizomycotina</taxon>
        <taxon>Orbiliomycetes</taxon>
        <taxon>Orbiliales</taxon>
        <taxon>Orbiliaceae</taxon>
        <taxon>Orbilia</taxon>
        <taxon>Orbilia oligospora</taxon>
    </lineage>
</organism>
<protein>
    <submittedName>
        <fullName evidence="2">Uncharacterized protein</fullName>
    </submittedName>
</protein>
<feature type="compositionally biased region" description="Basic residues" evidence="1">
    <location>
        <begin position="38"/>
        <end position="51"/>
    </location>
</feature>